<dbReference type="Proteomes" id="UP000042997">
    <property type="component" value="Unassembled WGS sequence"/>
</dbReference>
<reference evidence="2 3" key="1">
    <citation type="journal article" date="2014" name="Genome Announc.">
        <title>Draft Genome Sequence of Propane- and Butane-Oxidizing Actinobacterium Rhodococcus ruber IEGM 231.</title>
        <authorList>
            <person name="Ivshina I.B."/>
            <person name="Kuyukina M.S."/>
            <person name="Krivoruchko A.V."/>
            <person name="Barbe V."/>
            <person name="Fischer C."/>
        </authorList>
    </citation>
    <scope>NUCLEOTIDE SEQUENCE [LARGE SCALE GENOMIC DNA]</scope>
</reference>
<dbReference type="AlphaFoldDB" id="A0A098BLG9"/>
<dbReference type="EMBL" id="CCSD01000056">
    <property type="protein sequence ID" value="CDZ89095.1"/>
    <property type="molecule type" value="Genomic_DNA"/>
</dbReference>
<feature type="compositionally biased region" description="Polar residues" evidence="1">
    <location>
        <begin position="1"/>
        <end position="10"/>
    </location>
</feature>
<organism evidence="2 3">
    <name type="scientific">Rhodococcus ruber</name>
    <dbReference type="NCBI Taxonomy" id="1830"/>
    <lineage>
        <taxon>Bacteria</taxon>
        <taxon>Bacillati</taxon>
        <taxon>Actinomycetota</taxon>
        <taxon>Actinomycetes</taxon>
        <taxon>Mycobacteriales</taxon>
        <taxon>Nocardiaceae</taxon>
        <taxon>Rhodococcus</taxon>
    </lineage>
</organism>
<feature type="region of interest" description="Disordered" evidence="1">
    <location>
        <begin position="1"/>
        <end position="20"/>
    </location>
</feature>
<gene>
    <name evidence="2" type="ORF">RHRU231_450262</name>
</gene>
<evidence type="ECO:0000256" key="1">
    <source>
        <dbReference type="SAM" id="MobiDB-lite"/>
    </source>
</evidence>
<evidence type="ECO:0000313" key="3">
    <source>
        <dbReference type="Proteomes" id="UP000042997"/>
    </source>
</evidence>
<name>A0A098BLG9_9NOCA</name>
<evidence type="ECO:0000313" key="2">
    <source>
        <dbReference type="EMBL" id="CDZ89095.1"/>
    </source>
</evidence>
<sequence>MRRSWSSTGGPATGSGVALREPDPVGAEVLEGLVVICACEPFRRPSLRDPPVHAERVPDLDPVGAADRRAALRVFPRPDVCGELTAQHQGAVGAFDDRIPDPPVGVERPVRRVERRGLVVVDVPRDAVHLVPPHDPSVVDDALPGSFPPVRSLLPAYPVHPCDVHPICPVFGEAAVVAFTSYSPRGRLAEARPHSDLPTRSGRYRPCRSVRCRPVVEGLGSEAT</sequence>
<proteinExistence type="predicted"/>
<protein>
    <submittedName>
        <fullName evidence="2">Uncharacterized protein</fullName>
    </submittedName>
</protein>
<accession>A0A098BLG9</accession>